<dbReference type="PANTHER" id="PTHR43415:SF3">
    <property type="entry name" value="GNAT-FAMILY ACETYLTRANSFERASE"/>
    <property type="match status" value="1"/>
</dbReference>
<accession>A0A4R3KBG7</accession>
<gene>
    <name evidence="2" type="ORF">EDC37_104116</name>
</gene>
<protein>
    <submittedName>
        <fullName evidence="2">RimJ/RimL family protein N-acetyltransferase</fullName>
    </submittedName>
</protein>
<name>A0A4R3KBG7_9FIRM</name>
<proteinExistence type="predicted"/>
<dbReference type="PROSITE" id="PS51186">
    <property type="entry name" value="GNAT"/>
    <property type="match status" value="1"/>
</dbReference>
<feature type="domain" description="N-acetyltransferase" evidence="1">
    <location>
        <begin position="13"/>
        <end position="162"/>
    </location>
</feature>
<dbReference type="OrthoDB" id="9795206at2"/>
<dbReference type="InterPro" id="IPR016181">
    <property type="entry name" value="Acyl_CoA_acyltransferase"/>
</dbReference>
<organism evidence="2 3">
    <name type="scientific">Pectinatus cerevisiiphilus</name>
    <dbReference type="NCBI Taxonomy" id="86956"/>
    <lineage>
        <taxon>Bacteria</taxon>
        <taxon>Bacillati</taxon>
        <taxon>Bacillota</taxon>
        <taxon>Negativicutes</taxon>
        <taxon>Selenomonadales</taxon>
        <taxon>Selenomonadaceae</taxon>
        <taxon>Pectinatus</taxon>
    </lineage>
</organism>
<comment type="caution">
    <text evidence="2">The sequence shown here is derived from an EMBL/GenBank/DDBJ whole genome shotgun (WGS) entry which is preliminary data.</text>
</comment>
<reference evidence="2 3" key="1">
    <citation type="submission" date="2019-03" db="EMBL/GenBank/DDBJ databases">
        <title>Genomic Encyclopedia of Type Strains, Phase IV (KMG-IV): sequencing the most valuable type-strain genomes for metagenomic binning, comparative biology and taxonomic classification.</title>
        <authorList>
            <person name="Goeker M."/>
        </authorList>
    </citation>
    <scope>NUCLEOTIDE SEQUENCE [LARGE SCALE GENOMIC DNA]</scope>
    <source>
        <strain evidence="2 3">DSM 20467</strain>
    </source>
</reference>
<dbReference type="GO" id="GO:0016747">
    <property type="term" value="F:acyltransferase activity, transferring groups other than amino-acyl groups"/>
    <property type="evidence" value="ECO:0007669"/>
    <property type="project" value="InterPro"/>
</dbReference>
<evidence type="ECO:0000313" key="3">
    <source>
        <dbReference type="Proteomes" id="UP000295188"/>
    </source>
</evidence>
<dbReference type="Pfam" id="PF13302">
    <property type="entry name" value="Acetyltransf_3"/>
    <property type="match status" value="1"/>
</dbReference>
<keyword evidence="3" id="KW-1185">Reference proteome</keyword>
<dbReference type="InterPro" id="IPR000182">
    <property type="entry name" value="GNAT_dom"/>
</dbReference>
<keyword evidence="2" id="KW-0808">Transferase</keyword>
<dbReference type="Gene3D" id="3.40.630.30">
    <property type="match status" value="1"/>
</dbReference>
<dbReference type="Proteomes" id="UP000295188">
    <property type="component" value="Unassembled WGS sequence"/>
</dbReference>
<dbReference type="EMBL" id="SMAA01000004">
    <property type="protein sequence ID" value="TCS80514.1"/>
    <property type="molecule type" value="Genomic_DNA"/>
</dbReference>
<sequence length="177" mass="20763">MAEGKIIKKGKRIQFRQAEEDDMDYIMEVEYRPENAKYVIPYTRDVHMTTLNTKAAIHIIIETIDTRKKVGFLMIAGLDNPSKEIEFTRIILDEKGKGYGHETLQMLESWAFDDLKFHRAWLDCKDYNARALHVYESEGLVREGLIRETILTDGVYENLIILGILDREYFARKETKK</sequence>
<dbReference type="AlphaFoldDB" id="A0A4R3KBG7"/>
<dbReference type="PANTHER" id="PTHR43415">
    <property type="entry name" value="SPERMIDINE N(1)-ACETYLTRANSFERASE"/>
    <property type="match status" value="1"/>
</dbReference>
<evidence type="ECO:0000259" key="1">
    <source>
        <dbReference type="PROSITE" id="PS51186"/>
    </source>
</evidence>
<evidence type="ECO:0000313" key="2">
    <source>
        <dbReference type="EMBL" id="TCS80514.1"/>
    </source>
</evidence>
<dbReference type="SUPFAM" id="SSF55729">
    <property type="entry name" value="Acyl-CoA N-acyltransferases (Nat)"/>
    <property type="match status" value="1"/>
</dbReference>
<dbReference type="RefSeq" id="WP_132548043.1">
    <property type="nucleotide sequence ID" value="NZ_SMAA01000004.1"/>
</dbReference>